<evidence type="ECO:0000256" key="1">
    <source>
        <dbReference type="ARBA" id="ARBA00004141"/>
    </source>
</evidence>
<evidence type="ECO:0000256" key="4">
    <source>
        <dbReference type="ARBA" id="ARBA00023136"/>
    </source>
</evidence>
<accession>A0AAD7GYH1</accession>
<dbReference type="GO" id="GO:0016020">
    <property type="term" value="C:membrane"/>
    <property type="evidence" value="ECO:0007669"/>
    <property type="project" value="UniProtKB-SubCell"/>
</dbReference>
<protein>
    <submittedName>
        <fullName evidence="8">Major facilitator superfamily domain-containing protein</fullName>
    </submittedName>
</protein>
<organism evidence="8 9">
    <name type="scientific">Mycena metata</name>
    <dbReference type="NCBI Taxonomy" id="1033252"/>
    <lineage>
        <taxon>Eukaryota</taxon>
        <taxon>Fungi</taxon>
        <taxon>Dikarya</taxon>
        <taxon>Basidiomycota</taxon>
        <taxon>Agaricomycotina</taxon>
        <taxon>Agaricomycetes</taxon>
        <taxon>Agaricomycetidae</taxon>
        <taxon>Agaricales</taxon>
        <taxon>Marasmiineae</taxon>
        <taxon>Mycenaceae</taxon>
        <taxon>Mycena</taxon>
    </lineage>
</organism>
<dbReference type="PROSITE" id="PS50850">
    <property type="entry name" value="MFS"/>
    <property type="match status" value="1"/>
</dbReference>
<feature type="transmembrane region" description="Helical" evidence="6">
    <location>
        <begin position="207"/>
        <end position="234"/>
    </location>
</feature>
<proteinExistence type="predicted"/>
<dbReference type="PANTHER" id="PTHR23507">
    <property type="entry name" value="ZGC:174356"/>
    <property type="match status" value="1"/>
</dbReference>
<keyword evidence="3 6" id="KW-1133">Transmembrane helix</keyword>
<sequence>MTSSSSPKGHGRTSTSQQSADPPRVDGAQEDPSISGDLNEEARKAREALPFWKRPAAWWLMAFAPLSATLLTLAVAAQIELYTQLVCRVHRPEFQLASNANFTTPNQIPLALPSFNMMKSGLVTLITGGGLPPCSEDPDIQSAVARFTTATTLIAGVLGFLTVGWWGSFSDRHGRTRILGIVAIGQLMCSLNVILVANYVQVLPGNYWFLVVDSIILGAVGGTASETAAMMAYLSDIVPPEQRSRIFGVVLGFFLAGIGIGPMLGSFVIRITQNVLSVFFLTAILRVLQACLALFVLPESLTKAQMQRALEMHQEVSPRGDQPTALWWLKRIFFFLEPLSIFLPSKIVNENSSKVGKRDWNLTFLALGYGLMFLAAASIMDQFLYALLTFGWDAEYLGYCISSIGLAQAFYLCLILPFVIHLVKNRAAKNHKHNSEREPLLSDQDTPLTKYIPPKAYILDLTIARLSVLVNVITFAILPWAPTGLIFLVFISLGSFGAGLGPAVNSVALELYSRKLGKNAALESGKLFGAMSVVQAVFAHVLGPPLYGLLYAATVADHPRTIFFVALGNATLSSVLLACVRVTPEVEDTDDVEVA</sequence>
<feature type="transmembrane region" description="Helical" evidence="6">
    <location>
        <begin position="56"/>
        <end position="79"/>
    </location>
</feature>
<dbReference type="PANTHER" id="PTHR23507:SF1">
    <property type="entry name" value="FI18259P1-RELATED"/>
    <property type="match status" value="1"/>
</dbReference>
<comment type="caution">
    <text evidence="8">The sequence shown here is derived from an EMBL/GenBank/DDBJ whole genome shotgun (WGS) entry which is preliminary data.</text>
</comment>
<keyword evidence="4 6" id="KW-0472">Membrane</keyword>
<name>A0AAD7GYH1_9AGAR</name>
<dbReference type="InterPro" id="IPR036259">
    <property type="entry name" value="MFS_trans_sf"/>
</dbReference>
<feature type="compositionally biased region" description="Polar residues" evidence="5">
    <location>
        <begin position="1"/>
        <end position="20"/>
    </location>
</feature>
<evidence type="ECO:0000256" key="5">
    <source>
        <dbReference type="SAM" id="MobiDB-lite"/>
    </source>
</evidence>
<dbReference type="GO" id="GO:0022857">
    <property type="term" value="F:transmembrane transporter activity"/>
    <property type="evidence" value="ECO:0007669"/>
    <property type="project" value="InterPro"/>
</dbReference>
<feature type="transmembrane region" description="Helical" evidence="6">
    <location>
        <begin position="147"/>
        <end position="166"/>
    </location>
</feature>
<evidence type="ECO:0000256" key="2">
    <source>
        <dbReference type="ARBA" id="ARBA00022692"/>
    </source>
</evidence>
<feature type="transmembrane region" description="Helical" evidence="6">
    <location>
        <begin position="246"/>
        <end position="269"/>
    </location>
</feature>
<feature type="domain" description="Major facilitator superfamily (MFS) profile" evidence="7">
    <location>
        <begin position="109"/>
        <end position="585"/>
    </location>
</feature>
<evidence type="ECO:0000259" key="7">
    <source>
        <dbReference type="PROSITE" id="PS50850"/>
    </source>
</evidence>
<dbReference type="Pfam" id="PF07690">
    <property type="entry name" value="MFS_1"/>
    <property type="match status" value="1"/>
</dbReference>
<gene>
    <name evidence="8" type="ORF">B0H16DRAFT_1633483</name>
</gene>
<feature type="transmembrane region" description="Helical" evidence="6">
    <location>
        <begin position="362"/>
        <end position="384"/>
    </location>
</feature>
<evidence type="ECO:0000313" key="9">
    <source>
        <dbReference type="Proteomes" id="UP001215598"/>
    </source>
</evidence>
<reference evidence="8" key="1">
    <citation type="submission" date="2023-03" db="EMBL/GenBank/DDBJ databases">
        <title>Massive genome expansion in bonnet fungi (Mycena s.s.) driven by repeated elements and novel gene families across ecological guilds.</title>
        <authorList>
            <consortium name="Lawrence Berkeley National Laboratory"/>
            <person name="Harder C.B."/>
            <person name="Miyauchi S."/>
            <person name="Viragh M."/>
            <person name="Kuo A."/>
            <person name="Thoen E."/>
            <person name="Andreopoulos B."/>
            <person name="Lu D."/>
            <person name="Skrede I."/>
            <person name="Drula E."/>
            <person name="Henrissat B."/>
            <person name="Morin E."/>
            <person name="Kohler A."/>
            <person name="Barry K."/>
            <person name="LaButti K."/>
            <person name="Morin E."/>
            <person name="Salamov A."/>
            <person name="Lipzen A."/>
            <person name="Mereny Z."/>
            <person name="Hegedus B."/>
            <person name="Baldrian P."/>
            <person name="Stursova M."/>
            <person name="Weitz H."/>
            <person name="Taylor A."/>
            <person name="Grigoriev I.V."/>
            <person name="Nagy L.G."/>
            <person name="Martin F."/>
            <person name="Kauserud H."/>
        </authorList>
    </citation>
    <scope>NUCLEOTIDE SEQUENCE</scope>
    <source>
        <strain evidence="8">CBHHK182m</strain>
    </source>
</reference>
<evidence type="ECO:0000256" key="3">
    <source>
        <dbReference type="ARBA" id="ARBA00022989"/>
    </source>
</evidence>
<feature type="transmembrane region" description="Helical" evidence="6">
    <location>
        <begin position="275"/>
        <end position="297"/>
    </location>
</feature>
<dbReference type="AlphaFoldDB" id="A0AAD7GYH1"/>
<evidence type="ECO:0000313" key="8">
    <source>
        <dbReference type="EMBL" id="KAJ7707843.1"/>
    </source>
</evidence>
<keyword evidence="9" id="KW-1185">Reference proteome</keyword>
<evidence type="ECO:0000256" key="6">
    <source>
        <dbReference type="SAM" id="Phobius"/>
    </source>
</evidence>
<dbReference type="Proteomes" id="UP001215598">
    <property type="component" value="Unassembled WGS sequence"/>
</dbReference>
<dbReference type="SUPFAM" id="SSF103473">
    <property type="entry name" value="MFS general substrate transporter"/>
    <property type="match status" value="1"/>
</dbReference>
<keyword evidence="2 6" id="KW-0812">Transmembrane</keyword>
<feature type="transmembrane region" description="Helical" evidence="6">
    <location>
        <begin position="562"/>
        <end position="580"/>
    </location>
</feature>
<dbReference type="InterPro" id="IPR020846">
    <property type="entry name" value="MFS_dom"/>
</dbReference>
<dbReference type="InterPro" id="IPR011701">
    <property type="entry name" value="MFS"/>
</dbReference>
<comment type="subcellular location">
    <subcellularLocation>
        <location evidence="1">Membrane</location>
        <topology evidence="1">Multi-pass membrane protein</topology>
    </subcellularLocation>
</comment>
<feature type="transmembrane region" description="Helical" evidence="6">
    <location>
        <begin position="396"/>
        <end position="423"/>
    </location>
</feature>
<feature type="transmembrane region" description="Helical" evidence="6">
    <location>
        <begin position="178"/>
        <end position="201"/>
    </location>
</feature>
<feature type="region of interest" description="Disordered" evidence="5">
    <location>
        <begin position="1"/>
        <end position="40"/>
    </location>
</feature>
<dbReference type="EMBL" id="JARKIB010000442">
    <property type="protein sequence ID" value="KAJ7707843.1"/>
    <property type="molecule type" value="Genomic_DNA"/>
</dbReference>
<dbReference type="Gene3D" id="1.20.1250.20">
    <property type="entry name" value="MFS general substrate transporter like domains"/>
    <property type="match status" value="1"/>
</dbReference>
<feature type="transmembrane region" description="Helical" evidence="6">
    <location>
        <begin position="527"/>
        <end position="550"/>
    </location>
</feature>